<keyword evidence="2" id="KW-1185">Reference proteome</keyword>
<sequence length="104" mass="11870">MTQIQAVAVVRDKYGSWLHPQYPDWDEGTSKEAFDAWCVVHDFERIEIVSFGSEGPDDLQERWMLEDDSVLADWQPSCDIQGSSLLSIHETEDDLVALYAIPKP</sequence>
<dbReference type="Proteomes" id="UP001203423">
    <property type="component" value="Unassembled WGS sequence"/>
</dbReference>
<dbReference type="EMBL" id="JAKIKS010000005">
    <property type="protein sequence ID" value="MCL1123415.1"/>
    <property type="molecule type" value="Genomic_DNA"/>
</dbReference>
<accession>A0ABT0L7P2</accession>
<name>A0ABT0L7P2_9GAMM</name>
<protein>
    <submittedName>
        <fullName evidence="1">Uncharacterized protein</fullName>
    </submittedName>
</protein>
<proteinExistence type="predicted"/>
<evidence type="ECO:0000313" key="1">
    <source>
        <dbReference type="EMBL" id="MCL1123415.1"/>
    </source>
</evidence>
<comment type="caution">
    <text evidence="1">The sequence shown here is derived from an EMBL/GenBank/DDBJ whole genome shotgun (WGS) entry which is preliminary data.</text>
</comment>
<evidence type="ECO:0000313" key="2">
    <source>
        <dbReference type="Proteomes" id="UP001203423"/>
    </source>
</evidence>
<dbReference type="RefSeq" id="WP_248938702.1">
    <property type="nucleotide sequence ID" value="NZ_JAKIKS010000005.1"/>
</dbReference>
<reference evidence="1 2" key="1">
    <citation type="submission" date="2022-01" db="EMBL/GenBank/DDBJ databases">
        <title>Whole genome-based taxonomy of the Shewanellaceae.</title>
        <authorList>
            <person name="Martin-Rodriguez A.J."/>
        </authorList>
    </citation>
    <scope>NUCLEOTIDE SEQUENCE [LARGE SCALE GENOMIC DNA]</scope>
    <source>
        <strain evidence="1 2">DSM 17177</strain>
    </source>
</reference>
<gene>
    <name evidence="1" type="ORF">L2764_02695</name>
</gene>
<organism evidence="1 2">
    <name type="scientific">Shewanella surugensis</name>
    <dbReference type="NCBI Taxonomy" id="212020"/>
    <lineage>
        <taxon>Bacteria</taxon>
        <taxon>Pseudomonadati</taxon>
        <taxon>Pseudomonadota</taxon>
        <taxon>Gammaproteobacteria</taxon>
        <taxon>Alteromonadales</taxon>
        <taxon>Shewanellaceae</taxon>
        <taxon>Shewanella</taxon>
    </lineage>
</organism>